<keyword evidence="2" id="KW-0449">Lipoprotein</keyword>
<name>A0A4Q5LDF9_9BACT</name>
<comment type="caution">
    <text evidence="2">The sequence shown here is derived from an EMBL/GenBank/DDBJ whole genome shotgun (WGS) entry which is preliminary data.</text>
</comment>
<proteinExistence type="predicted"/>
<gene>
    <name evidence="2" type="ORF">EWM57_06275</name>
</gene>
<dbReference type="EMBL" id="SEWE01000009">
    <property type="protein sequence ID" value="RYU81598.1"/>
    <property type="molecule type" value="Genomic_DNA"/>
</dbReference>
<evidence type="ECO:0000256" key="1">
    <source>
        <dbReference type="SAM" id="SignalP"/>
    </source>
</evidence>
<feature type="signal peptide" evidence="1">
    <location>
        <begin position="1"/>
        <end position="22"/>
    </location>
</feature>
<dbReference type="OrthoDB" id="622163at2"/>
<dbReference type="Proteomes" id="UP000294155">
    <property type="component" value="Unassembled WGS sequence"/>
</dbReference>
<keyword evidence="1" id="KW-0732">Signal</keyword>
<evidence type="ECO:0000313" key="2">
    <source>
        <dbReference type="EMBL" id="RYU81598.1"/>
    </source>
</evidence>
<keyword evidence="3" id="KW-1185">Reference proteome</keyword>
<dbReference type="PROSITE" id="PS51257">
    <property type="entry name" value="PROKAR_LIPOPROTEIN"/>
    <property type="match status" value="1"/>
</dbReference>
<organism evidence="2 3">
    <name type="scientific">Hymenobacter persicinus</name>
    <dbReference type="NCBI Taxonomy" id="2025506"/>
    <lineage>
        <taxon>Bacteria</taxon>
        <taxon>Pseudomonadati</taxon>
        <taxon>Bacteroidota</taxon>
        <taxon>Cytophagia</taxon>
        <taxon>Cytophagales</taxon>
        <taxon>Hymenobacteraceae</taxon>
        <taxon>Hymenobacter</taxon>
    </lineage>
</organism>
<dbReference type="InterPro" id="IPR041662">
    <property type="entry name" value="SusD-like_2"/>
</dbReference>
<dbReference type="Gene3D" id="1.25.40.390">
    <property type="match status" value="1"/>
</dbReference>
<dbReference type="AlphaFoldDB" id="A0A4Q5LDF9"/>
<feature type="chain" id="PRO_5020267340" evidence="1">
    <location>
        <begin position="23"/>
        <end position="528"/>
    </location>
</feature>
<sequence>MKFKNIRSIALIGLLLSTGACKKDIFDINTDPNNPTSADIALVLPSGQAFVSFVVGGQYNIMGEILAQHMGIPNGANQYRSYDQFNINSGTFDGRQFQNLYAGALEDFQNVINQGTPAGELRMVGIAKILKAHTYQVLTDLYGDLPYSEALTGVNTTPKYDKQQDIYKSLQLLLDEAINDINKQQGRFPANADLNYQANNEANMAKWVRLANTLKLRMYMRTSEVDPAGAEAGIKALYARNTDVTALFMRSGESFQFNNGTATNTENPFYQANFRLPNNLAGSATIGNIMTSTNDPRLPVYFLDADLKTTPIDYLFVEPGRNVYVNNYINPPGTTLNAIRYSWPGTWFIGQNFTNSGALGSTYAGISATDAAAKSRPTLLLTYEESLFLRSEAASRGWAPAGEVAKTLYDNAVTASLTRYGVGAGATAYLAQTRVAFPTTGSTADKVKAISTQKWLSYYGTNGMEAWSDQRRTNNPPLTSPIVNTLGAGKFVNRLPYVDSELQRNTANVSATGLAPGDIQTRVWWDVN</sequence>
<evidence type="ECO:0000313" key="3">
    <source>
        <dbReference type="Proteomes" id="UP000294155"/>
    </source>
</evidence>
<dbReference type="InterPro" id="IPR011990">
    <property type="entry name" value="TPR-like_helical_dom_sf"/>
</dbReference>
<reference evidence="2 3" key="1">
    <citation type="submission" date="2019-02" db="EMBL/GenBank/DDBJ databases">
        <title>Bacterial novel species isolated from soil.</title>
        <authorList>
            <person name="Jung H.-Y."/>
        </authorList>
    </citation>
    <scope>NUCLEOTIDE SEQUENCE [LARGE SCALE GENOMIC DNA]</scope>
    <source>
        <strain evidence="2 3">1-3-3-3</strain>
    </source>
</reference>
<dbReference type="Pfam" id="PF12771">
    <property type="entry name" value="SusD-like_2"/>
    <property type="match status" value="1"/>
</dbReference>
<protein>
    <submittedName>
        <fullName evidence="2">SusD/RagB family nutrient-binding outer membrane lipoprotein</fullName>
    </submittedName>
</protein>
<dbReference type="SUPFAM" id="SSF48452">
    <property type="entry name" value="TPR-like"/>
    <property type="match status" value="1"/>
</dbReference>
<accession>A0A4Q5LDF9</accession>